<comment type="function">
    <text evidence="7">Binds to sigma F and blocks its ability to form an RNA polymerase holoenzyme (E-sigma F). Phosphorylates SpoIIAA on a serine residue. This phosphorylation may enable SpoIIAA to act as an anti-anti-sigma factor that counteracts SpoIIAB and thus releases sigma F from inhibition.</text>
</comment>
<evidence type="ECO:0000256" key="7">
    <source>
        <dbReference type="HAMAP-Rule" id="MF_00637"/>
    </source>
</evidence>
<gene>
    <name evidence="7" type="primary">spoIIAB</name>
    <name evidence="9" type="ORF">F8154_11615</name>
</gene>
<keyword evidence="1 7" id="KW-0723">Serine/threonine-protein kinase</keyword>
<dbReference type="GO" id="GO:0004674">
    <property type="term" value="F:protein serine/threonine kinase activity"/>
    <property type="evidence" value="ECO:0007669"/>
    <property type="project" value="UniProtKB-KW"/>
</dbReference>
<dbReference type="RefSeq" id="WP_151861784.1">
    <property type="nucleotide sequence ID" value="NZ_WBZC01000046.1"/>
</dbReference>
<dbReference type="InterPro" id="IPR003594">
    <property type="entry name" value="HATPase_dom"/>
</dbReference>
<dbReference type="GO" id="GO:0005524">
    <property type="term" value="F:ATP binding"/>
    <property type="evidence" value="ECO:0007669"/>
    <property type="project" value="UniProtKB-KW"/>
</dbReference>
<keyword evidence="2 7" id="KW-0808">Transferase</keyword>
<dbReference type="SMART" id="SM00387">
    <property type="entry name" value="HATPase_c"/>
    <property type="match status" value="1"/>
</dbReference>
<dbReference type="GO" id="GO:0030436">
    <property type="term" value="P:asexual sporulation"/>
    <property type="evidence" value="ECO:0007669"/>
    <property type="project" value="UniProtKB-UniRule"/>
</dbReference>
<evidence type="ECO:0000313" key="10">
    <source>
        <dbReference type="Proteomes" id="UP000432715"/>
    </source>
</evidence>
<keyword evidence="10" id="KW-1185">Reference proteome</keyword>
<organism evidence="9 10">
    <name type="scientific">Alkaliphilus pronyensis</name>
    <dbReference type="NCBI Taxonomy" id="1482732"/>
    <lineage>
        <taxon>Bacteria</taxon>
        <taxon>Bacillati</taxon>
        <taxon>Bacillota</taxon>
        <taxon>Clostridia</taxon>
        <taxon>Peptostreptococcales</taxon>
        <taxon>Natronincolaceae</taxon>
        <taxon>Alkaliphilus</taxon>
    </lineage>
</organism>
<keyword evidence="6 7" id="KW-0749">Sporulation</keyword>
<keyword evidence="4 7" id="KW-0418">Kinase</keyword>
<dbReference type="GO" id="GO:0030435">
    <property type="term" value="P:sporulation resulting in formation of a cellular spore"/>
    <property type="evidence" value="ECO:0007669"/>
    <property type="project" value="UniProtKB-KW"/>
</dbReference>
<dbReference type="GO" id="GO:0016989">
    <property type="term" value="F:sigma factor antagonist activity"/>
    <property type="evidence" value="ECO:0007669"/>
    <property type="project" value="InterPro"/>
</dbReference>
<evidence type="ECO:0000313" key="9">
    <source>
        <dbReference type="EMBL" id="KAB3532786.1"/>
    </source>
</evidence>
<dbReference type="HAMAP" id="MF_00637">
    <property type="entry name" value="Anti_sigma_F"/>
    <property type="match status" value="1"/>
</dbReference>
<evidence type="ECO:0000256" key="1">
    <source>
        <dbReference type="ARBA" id="ARBA00022527"/>
    </source>
</evidence>
<dbReference type="AlphaFoldDB" id="A0A6I0F6F4"/>
<protein>
    <recommendedName>
        <fullName evidence="7">Anti-sigma F factor</fullName>
        <ecNumber evidence="7">2.7.11.1</ecNumber>
    </recommendedName>
    <alternativeName>
        <fullName evidence="7">Stage II sporulation protein AB</fullName>
    </alternativeName>
</protein>
<dbReference type="EC" id="2.7.11.1" evidence="7"/>
<dbReference type="EMBL" id="WBZC01000046">
    <property type="protein sequence ID" value="KAB3532786.1"/>
    <property type="molecule type" value="Genomic_DNA"/>
</dbReference>
<accession>A0A6I0F6F4</accession>
<evidence type="ECO:0000256" key="3">
    <source>
        <dbReference type="ARBA" id="ARBA00022741"/>
    </source>
</evidence>
<evidence type="ECO:0000256" key="4">
    <source>
        <dbReference type="ARBA" id="ARBA00022777"/>
    </source>
</evidence>
<dbReference type="Proteomes" id="UP000432715">
    <property type="component" value="Unassembled WGS sequence"/>
</dbReference>
<dbReference type="PANTHER" id="PTHR35526:SF3">
    <property type="entry name" value="ANTI-SIGMA-F FACTOR RSBW"/>
    <property type="match status" value="1"/>
</dbReference>
<evidence type="ECO:0000259" key="8">
    <source>
        <dbReference type="SMART" id="SM00387"/>
    </source>
</evidence>
<feature type="domain" description="Histidine kinase/HSP90-like ATPase" evidence="8">
    <location>
        <begin position="37"/>
        <end position="141"/>
    </location>
</feature>
<evidence type="ECO:0000256" key="6">
    <source>
        <dbReference type="ARBA" id="ARBA00022969"/>
    </source>
</evidence>
<dbReference type="InterPro" id="IPR010194">
    <property type="entry name" value="Anti-sigma_F"/>
</dbReference>
<dbReference type="Gene3D" id="3.30.565.10">
    <property type="entry name" value="Histidine kinase-like ATPase, C-terminal domain"/>
    <property type="match status" value="1"/>
</dbReference>
<dbReference type="InterPro" id="IPR036890">
    <property type="entry name" value="HATPase_C_sf"/>
</dbReference>
<comment type="similarity">
    <text evidence="7">Belongs to the anti-sigma-factor family.</text>
</comment>
<evidence type="ECO:0000256" key="2">
    <source>
        <dbReference type="ARBA" id="ARBA00022679"/>
    </source>
</evidence>
<dbReference type="OrthoDB" id="9768808at2"/>
<reference evidence="9 10" key="1">
    <citation type="submission" date="2019-10" db="EMBL/GenBank/DDBJ databases">
        <title>Alkaliphilus serpentinus sp. nov. and Alkaliphilus pronyensis sp. nov., two novel anaerobic alkaliphilic species isolated from the serpentinized-hosted hydrothermal field of the Prony Bay (New Caledonia).</title>
        <authorList>
            <person name="Postec A."/>
        </authorList>
    </citation>
    <scope>NUCLEOTIDE SEQUENCE [LARGE SCALE GENOMIC DNA]</scope>
    <source>
        <strain evidence="9 10">LacV</strain>
    </source>
</reference>
<keyword evidence="5 7" id="KW-0067">ATP-binding</keyword>
<name>A0A6I0F6F4_9FIRM</name>
<comment type="catalytic activity">
    <reaction evidence="7">
        <text>L-threonyl-[protein] + ATP = O-phospho-L-threonyl-[protein] + ADP + H(+)</text>
        <dbReference type="Rhea" id="RHEA:46608"/>
        <dbReference type="Rhea" id="RHEA-COMP:11060"/>
        <dbReference type="Rhea" id="RHEA-COMP:11605"/>
        <dbReference type="ChEBI" id="CHEBI:15378"/>
        <dbReference type="ChEBI" id="CHEBI:30013"/>
        <dbReference type="ChEBI" id="CHEBI:30616"/>
        <dbReference type="ChEBI" id="CHEBI:61977"/>
        <dbReference type="ChEBI" id="CHEBI:456216"/>
        <dbReference type="EC" id="2.7.11.1"/>
    </reaction>
</comment>
<proteinExistence type="inferred from homology"/>
<evidence type="ECO:0000256" key="5">
    <source>
        <dbReference type="ARBA" id="ARBA00022840"/>
    </source>
</evidence>
<dbReference type="NCBIfam" id="TIGR01925">
    <property type="entry name" value="spIIAB"/>
    <property type="match status" value="1"/>
</dbReference>
<sequence>MEYKNYMKLEFESKSQNEAFARVVVAAFASQLDPTIEEITDVKTAVSEAVTNAIIHGYEKATGMVRVICTIRDNELEVIIEDDGQGIVDVEKAMEPLYTSKPELERSGMGFTVMETFMDKVDVYSEAGKGTRIKMVKKFNSLNRSKDVK</sequence>
<dbReference type="Pfam" id="PF13581">
    <property type="entry name" value="HATPase_c_2"/>
    <property type="match status" value="1"/>
</dbReference>
<dbReference type="GO" id="GO:0042174">
    <property type="term" value="P:negative regulation of sporulation resulting in formation of a cellular spore"/>
    <property type="evidence" value="ECO:0007669"/>
    <property type="project" value="InterPro"/>
</dbReference>
<comment type="catalytic activity">
    <reaction evidence="7">
        <text>L-seryl-[protein] + ATP = O-phospho-L-seryl-[protein] + ADP + H(+)</text>
        <dbReference type="Rhea" id="RHEA:17989"/>
        <dbReference type="Rhea" id="RHEA-COMP:9863"/>
        <dbReference type="Rhea" id="RHEA-COMP:11604"/>
        <dbReference type="ChEBI" id="CHEBI:15378"/>
        <dbReference type="ChEBI" id="CHEBI:29999"/>
        <dbReference type="ChEBI" id="CHEBI:30616"/>
        <dbReference type="ChEBI" id="CHEBI:83421"/>
        <dbReference type="ChEBI" id="CHEBI:456216"/>
        <dbReference type="EC" id="2.7.11.1"/>
    </reaction>
</comment>
<dbReference type="PANTHER" id="PTHR35526">
    <property type="entry name" value="ANTI-SIGMA-F FACTOR RSBW-RELATED"/>
    <property type="match status" value="1"/>
</dbReference>
<comment type="caution">
    <text evidence="9">The sequence shown here is derived from an EMBL/GenBank/DDBJ whole genome shotgun (WGS) entry which is preliminary data.</text>
</comment>
<dbReference type="InterPro" id="IPR050267">
    <property type="entry name" value="Anti-sigma-factor_SerPK"/>
</dbReference>
<dbReference type="SUPFAM" id="SSF55874">
    <property type="entry name" value="ATPase domain of HSP90 chaperone/DNA topoisomerase II/histidine kinase"/>
    <property type="match status" value="1"/>
</dbReference>
<keyword evidence="3 7" id="KW-0547">Nucleotide-binding</keyword>